<dbReference type="AlphaFoldDB" id="A0A9D4L1U4"/>
<dbReference type="InterPro" id="IPR003890">
    <property type="entry name" value="MIF4G-like_typ-3"/>
</dbReference>
<dbReference type="Pfam" id="PF02854">
    <property type="entry name" value="MIF4G"/>
    <property type="match status" value="1"/>
</dbReference>
<sequence>MTSKYDGSGEPDFQNGLNGQSSTASPKKAYTLSADAPVFVPKFTMVQPSFHQPVPFEACMNDHEPTQRELEDMEKFAARHLSEISFPQTDDPVELFRSAVVTLTTKGNVEEYMRPIIGRLKNGVSDKAILNQMIDILFDHNLAETNFSYTGAQICKCLASELKSHSTFSNFRTLFLNKCKSAYDNRDAWVADPAMFNQLSNLAMLIGQLFLVLEDDSNGEPQKLGFLREAISCMLETLMAEPNDERIKTAAQLLKLTGFEITKNSHLPGDFTEVYNIFRSLEKHPSLNRTSHCLINSVLSRLEYNWGVSS</sequence>
<evidence type="ECO:0000256" key="1">
    <source>
        <dbReference type="ARBA" id="ARBA00004496"/>
    </source>
</evidence>
<dbReference type="SUPFAM" id="SSF48371">
    <property type="entry name" value="ARM repeat"/>
    <property type="match status" value="1"/>
</dbReference>
<dbReference type="PANTHER" id="PTHR23254:SF15">
    <property type="entry name" value="POLYADENYLATE-BINDING PROTEIN-INTERACTING PROTEIN 1"/>
    <property type="match status" value="1"/>
</dbReference>
<dbReference type="Gene3D" id="1.25.40.180">
    <property type="match status" value="1"/>
</dbReference>
<dbReference type="InterPro" id="IPR051367">
    <property type="entry name" value="mRNA_TranslReg/HistoneTransl"/>
</dbReference>
<keyword evidence="2" id="KW-0963">Cytoplasm</keyword>
<evidence type="ECO:0000313" key="6">
    <source>
        <dbReference type="EMBL" id="KAH3849177.1"/>
    </source>
</evidence>
<dbReference type="PANTHER" id="PTHR23254">
    <property type="entry name" value="EIF4G DOMAIN PROTEIN"/>
    <property type="match status" value="1"/>
</dbReference>
<organism evidence="6 7">
    <name type="scientific">Dreissena polymorpha</name>
    <name type="common">Zebra mussel</name>
    <name type="synonym">Mytilus polymorpha</name>
    <dbReference type="NCBI Taxonomy" id="45954"/>
    <lineage>
        <taxon>Eukaryota</taxon>
        <taxon>Metazoa</taxon>
        <taxon>Spiralia</taxon>
        <taxon>Lophotrochozoa</taxon>
        <taxon>Mollusca</taxon>
        <taxon>Bivalvia</taxon>
        <taxon>Autobranchia</taxon>
        <taxon>Heteroconchia</taxon>
        <taxon>Euheterodonta</taxon>
        <taxon>Imparidentia</taxon>
        <taxon>Neoheterodontei</taxon>
        <taxon>Myida</taxon>
        <taxon>Dreissenoidea</taxon>
        <taxon>Dreissenidae</taxon>
        <taxon>Dreissena</taxon>
    </lineage>
</organism>
<comment type="subcellular location">
    <subcellularLocation>
        <location evidence="1">Cytoplasm</location>
    </subcellularLocation>
</comment>
<dbReference type="OrthoDB" id="8171816at2759"/>
<dbReference type="GO" id="GO:0003723">
    <property type="term" value="F:RNA binding"/>
    <property type="evidence" value="ECO:0007669"/>
    <property type="project" value="InterPro"/>
</dbReference>
<evidence type="ECO:0000256" key="4">
    <source>
        <dbReference type="SAM" id="MobiDB-lite"/>
    </source>
</evidence>
<protein>
    <recommendedName>
        <fullName evidence="5">MIF4G domain-containing protein</fullName>
    </recommendedName>
</protein>
<dbReference type="InterPro" id="IPR016024">
    <property type="entry name" value="ARM-type_fold"/>
</dbReference>
<feature type="compositionally biased region" description="Polar residues" evidence="4">
    <location>
        <begin position="15"/>
        <end position="25"/>
    </location>
</feature>
<feature type="domain" description="MIF4G" evidence="5">
    <location>
        <begin position="121"/>
        <end position="284"/>
    </location>
</feature>
<dbReference type="GO" id="GO:0006446">
    <property type="term" value="P:regulation of translational initiation"/>
    <property type="evidence" value="ECO:0007669"/>
    <property type="project" value="TreeGrafter"/>
</dbReference>
<keyword evidence="3" id="KW-0810">Translation regulation</keyword>
<feature type="region of interest" description="Disordered" evidence="4">
    <location>
        <begin position="1"/>
        <end position="25"/>
    </location>
</feature>
<comment type="caution">
    <text evidence="6">The sequence shown here is derived from an EMBL/GenBank/DDBJ whole genome shotgun (WGS) entry which is preliminary data.</text>
</comment>
<dbReference type="GO" id="GO:0008494">
    <property type="term" value="F:translation activator activity"/>
    <property type="evidence" value="ECO:0007669"/>
    <property type="project" value="TreeGrafter"/>
</dbReference>
<evidence type="ECO:0000256" key="3">
    <source>
        <dbReference type="ARBA" id="ARBA00022845"/>
    </source>
</evidence>
<gene>
    <name evidence="6" type="ORF">DPMN_091573</name>
</gene>
<reference evidence="6" key="2">
    <citation type="submission" date="2020-11" db="EMBL/GenBank/DDBJ databases">
        <authorList>
            <person name="McCartney M.A."/>
            <person name="Auch B."/>
            <person name="Kono T."/>
            <person name="Mallez S."/>
            <person name="Becker A."/>
            <person name="Gohl D.M."/>
            <person name="Silverstein K.A.T."/>
            <person name="Koren S."/>
            <person name="Bechman K.B."/>
            <person name="Herman A."/>
            <person name="Abrahante J.E."/>
            <person name="Garbe J."/>
        </authorList>
    </citation>
    <scope>NUCLEOTIDE SEQUENCE</scope>
    <source>
        <strain evidence="6">Duluth1</strain>
        <tissue evidence="6">Whole animal</tissue>
    </source>
</reference>
<accession>A0A9D4L1U4</accession>
<keyword evidence="7" id="KW-1185">Reference proteome</keyword>
<evidence type="ECO:0000256" key="2">
    <source>
        <dbReference type="ARBA" id="ARBA00022490"/>
    </source>
</evidence>
<name>A0A9D4L1U4_DREPO</name>
<dbReference type="EMBL" id="JAIWYP010000003">
    <property type="protein sequence ID" value="KAH3849177.1"/>
    <property type="molecule type" value="Genomic_DNA"/>
</dbReference>
<dbReference type="GO" id="GO:0005737">
    <property type="term" value="C:cytoplasm"/>
    <property type="evidence" value="ECO:0007669"/>
    <property type="project" value="UniProtKB-SubCell"/>
</dbReference>
<reference evidence="6" key="1">
    <citation type="journal article" date="2019" name="bioRxiv">
        <title>The Genome of the Zebra Mussel, Dreissena polymorpha: A Resource for Invasive Species Research.</title>
        <authorList>
            <person name="McCartney M.A."/>
            <person name="Auch B."/>
            <person name="Kono T."/>
            <person name="Mallez S."/>
            <person name="Zhang Y."/>
            <person name="Obille A."/>
            <person name="Becker A."/>
            <person name="Abrahante J.E."/>
            <person name="Garbe J."/>
            <person name="Badalamenti J.P."/>
            <person name="Herman A."/>
            <person name="Mangelson H."/>
            <person name="Liachko I."/>
            <person name="Sullivan S."/>
            <person name="Sone E.D."/>
            <person name="Koren S."/>
            <person name="Silverstein K.A.T."/>
            <person name="Beckman K.B."/>
            <person name="Gohl D.M."/>
        </authorList>
    </citation>
    <scope>NUCLEOTIDE SEQUENCE</scope>
    <source>
        <strain evidence="6">Duluth1</strain>
        <tissue evidence="6">Whole animal</tissue>
    </source>
</reference>
<proteinExistence type="predicted"/>
<evidence type="ECO:0000259" key="5">
    <source>
        <dbReference type="Pfam" id="PF02854"/>
    </source>
</evidence>
<evidence type="ECO:0000313" key="7">
    <source>
        <dbReference type="Proteomes" id="UP000828390"/>
    </source>
</evidence>
<dbReference type="Proteomes" id="UP000828390">
    <property type="component" value="Unassembled WGS sequence"/>
</dbReference>